<feature type="domain" description="Sigma-54 factor interaction" evidence="9">
    <location>
        <begin position="334"/>
        <end position="562"/>
    </location>
</feature>
<dbReference type="SUPFAM" id="SSF52540">
    <property type="entry name" value="P-loop containing nucleoside triphosphate hydrolases"/>
    <property type="match status" value="1"/>
</dbReference>
<dbReference type="InterPro" id="IPR003593">
    <property type="entry name" value="AAA+_ATPase"/>
</dbReference>
<dbReference type="InterPro" id="IPR009057">
    <property type="entry name" value="Homeodomain-like_sf"/>
</dbReference>
<keyword evidence="3" id="KW-0902">Two-component regulatory system</keyword>
<dbReference type="Gene3D" id="3.30.450.40">
    <property type="match status" value="1"/>
</dbReference>
<keyword evidence="1" id="KW-0547">Nucleotide-binding</keyword>
<evidence type="ECO:0000256" key="2">
    <source>
        <dbReference type="ARBA" id="ARBA00022840"/>
    </source>
</evidence>
<evidence type="ECO:0000256" key="3">
    <source>
        <dbReference type="ARBA" id="ARBA00023012"/>
    </source>
</evidence>
<keyword evidence="6" id="KW-0010">Activator</keyword>
<feature type="region of interest" description="Disordered" evidence="8">
    <location>
        <begin position="309"/>
        <end position="337"/>
    </location>
</feature>
<protein>
    <submittedName>
        <fullName evidence="10">Sigma-54-dependent Fis family transcriptional regulator</fullName>
    </submittedName>
</protein>
<evidence type="ECO:0000256" key="7">
    <source>
        <dbReference type="ARBA" id="ARBA00023163"/>
    </source>
</evidence>
<evidence type="ECO:0000256" key="4">
    <source>
        <dbReference type="ARBA" id="ARBA00023015"/>
    </source>
</evidence>
<dbReference type="InterPro" id="IPR058031">
    <property type="entry name" value="AAA_lid_NorR"/>
</dbReference>
<dbReference type="PROSITE" id="PS00688">
    <property type="entry name" value="SIGMA54_INTERACT_3"/>
    <property type="match status" value="1"/>
</dbReference>
<evidence type="ECO:0000256" key="1">
    <source>
        <dbReference type="ARBA" id="ARBA00022741"/>
    </source>
</evidence>
<keyword evidence="5" id="KW-0238">DNA-binding</keyword>
<dbReference type="PROSITE" id="PS00675">
    <property type="entry name" value="SIGMA54_INTERACT_1"/>
    <property type="match status" value="1"/>
</dbReference>
<dbReference type="Pfam" id="PF02954">
    <property type="entry name" value="HTH_8"/>
    <property type="match status" value="1"/>
</dbReference>
<dbReference type="Pfam" id="PF01590">
    <property type="entry name" value="GAF"/>
    <property type="match status" value="1"/>
</dbReference>
<dbReference type="Gene3D" id="3.40.50.300">
    <property type="entry name" value="P-loop containing nucleotide triphosphate hydrolases"/>
    <property type="match status" value="1"/>
</dbReference>
<evidence type="ECO:0000259" key="9">
    <source>
        <dbReference type="PROSITE" id="PS50045"/>
    </source>
</evidence>
<dbReference type="InterPro" id="IPR027417">
    <property type="entry name" value="P-loop_NTPase"/>
</dbReference>
<evidence type="ECO:0000313" key="10">
    <source>
        <dbReference type="EMBL" id="QQP87278.1"/>
    </source>
</evidence>
<dbReference type="Gene3D" id="1.10.10.60">
    <property type="entry name" value="Homeodomain-like"/>
    <property type="match status" value="1"/>
</dbReference>
<dbReference type="InterPro" id="IPR029016">
    <property type="entry name" value="GAF-like_dom_sf"/>
</dbReference>
<dbReference type="PROSITE" id="PS50045">
    <property type="entry name" value="SIGMA54_INTERACT_4"/>
    <property type="match status" value="1"/>
</dbReference>
<name>A0ABX7AZ49_9PROT</name>
<dbReference type="EMBL" id="CP067420">
    <property type="protein sequence ID" value="QQP87278.1"/>
    <property type="molecule type" value="Genomic_DNA"/>
</dbReference>
<evidence type="ECO:0000313" key="11">
    <source>
        <dbReference type="Proteomes" id="UP000595197"/>
    </source>
</evidence>
<dbReference type="InterPro" id="IPR025943">
    <property type="entry name" value="Sigma_54_int_dom_ATP-bd_2"/>
</dbReference>
<dbReference type="InterPro" id="IPR002197">
    <property type="entry name" value="HTH_Fis"/>
</dbReference>
<dbReference type="SUPFAM" id="SSF46689">
    <property type="entry name" value="Homeodomain-like"/>
    <property type="match status" value="1"/>
</dbReference>
<keyword evidence="2" id="KW-0067">ATP-binding</keyword>
<dbReference type="Pfam" id="PF00158">
    <property type="entry name" value="Sigma54_activat"/>
    <property type="match status" value="1"/>
</dbReference>
<dbReference type="InterPro" id="IPR025944">
    <property type="entry name" value="Sigma_54_int_dom_CS"/>
</dbReference>
<proteinExistence type="predicted"/>
<dbReference type="InterPro" id="IPR025662">
    <property type="entry name" value="Sigma_54_int_dom_ATP-bd_1"/>
</dbReference>
<keyword evidence="11" id="KW-1185">Reference proteome</keyword>
<organism evidence="10 11">
    <name type="scientific">Skermanella cutis</name>
    <dbReference type="NCBI Taxonomy" id="2775420"/>
    <lineage>
        <taxon>Bacteria</taxon>
        <taxon>Pseudomonadati</taxon>
        <taxon>Pseudomonadota</taxon>
        <taxon>Alphaproteobacteria</taxon>
        <taxon>Rhodospirillales</taxon>
        <taxon>Azospirillaceae</taxon>
        <taxon>Skermanella</taxon>
    </lineage>
</organism>
<dbReference type="PANTHER" id="PTHR32071:SF77">
    <property type="entry name" value="TRANSCRIPTIONAL REGULATORY PROTEIN"/>
    <property type="match status" value="1"/>
</dbReference>
<dbReference type="PANTHER" id="PTHR32071">
    <property type="entry name" value="TRANSCRIPTIONAL REGULATORY PROTEIN"/>
    <property type="match status" value="1"/>
</dbReference>
<sequence length="639" mass="68512">MIAPGSTASDHIDRIMAWVDGAPAPTSPPPHGIIADSWKRCVLKHRLDPATVNAPNVLTPPELRDHVEPVGEFLGFARESLLGLHAQLAASGYVVLLADRDGVTIERFGSLPIEGRMARAGLERGAVWAEDCEGTNGVGTCLASGQPVLVHRFDHFAVRHTGLTCSVAPILGPVGELLAALDVSSLTAPAGGQFQSLVHGFVMSAARQIEDTWFLARTRENCVLALARSPEMAGIETDAMIAVDPAGTVVGINGGARKLFAGRDLIGVRLDAVLETSLDRLAAGTALVRQSGTERRWAISLRPPLAAQRLPSRRAPARSSAPARPTRHLPLDELAGGDPQMQAHVRRIRRFVDCDLPILMGGETGTGKEAFARAIHDASARAARPFVGINCAALPESLIESELFGYAEGAFTGARRDGMRGKLLQADGGTLFLDEIGDMPLAAQTRLLRVLAEREVIPLGGDRAIPLDLHVICASHHDLEALVASGAFRADLFYRLNGLRITLPPLRDRTDKAELIDRALELETAGLAATPRLTPEARSLLLDHDWPGNIRQLRTVVRAAVIGCEDGLIRCDDLPLAMPRFAGATSPACPAACPEAERLQAILRSHKWCVADAARSLNVSRMTLYRRMAKFGVVPPNQL</sequence>
<dbReference type="InterPro" id="IPR003018">
    <property type="entry name" value="GAF"/>
</dbReference>
<gene>
    <name evidence="10" type="ORF">IGS68_14205</name>
</gene>
<reference evidence="10" key="1">
    <citation type="submission" date="2021-02" db="EMBL/GenBank/DDBJ databases">
        <title>Skermanella TT6 skin isolate.</title>
        <authorList>
            <person name="Lee K."/>
            <person name="Ganzorig M."/>
        </authorList>
    </citation>
    <scope>NUCLEOTIDE SEQUENCE</scope>
    <source>
        <strain evidence="10">TT6</strain>
    </source>
</reference>
<dbReference type="Gene3D" id="1.10.8.60">
    <property type="match status" value="1"/>
</dbReference>
<dbReference type="CDD" id="cd00009">
    <property type="entry name" value="AAA"/>
    <property type="match status" value="1"/>
</dbReference>
<accession>A0ABX7AZ49</accession>
<dbReference type="Pfam" id="PF25601">
    <property type="entry name" value="AAA_lid_14"/>
    <property type="match status" value="1"/>
</dbReference>
<dbReference type="SUPFAM" id="SSF55781">
    <property type="entry name" value="GAF domain-like"/>
    <property type="match status" value="1"/>
</dbReference>
<dbReference type="InterPro" id="IPR002078">
    <property type="entry name" value="Sigma_54_int"/>
</dbReference>
<evidence type="ECO:0000256" key="5">
    <source>
        <dbReference type="ARBA" id="ARBA00023125"/>
    </source>
</evidence>
<keyword evidence="4" id="KW-0805">Transcription regulation</keyword>
<evidence type="ECO:0000256" key="6">
    <source>
        <dbReference type="ARBA" id="ARBA00023159"/>
    </source>
</evidence>
<dbReference type="PROSITE" id="PS00676">
    <property type="entry name" value="SIGMA54_INTERACT_2"/>
    <property type="match status" value="1"/>
</dbReference>
<evidence type="ECO:0000256" key="8">
    <source>
        <dbReference type="SAM" id="MobiDB-lite"/>
    </source>
</evidence>
<dbReference type="Proteomes" id="UP000595197">
    <property type="component" value="Chromosome"/>
</dbReference>
<keyword evidence="7" id="KW-0804">Transcription</keyword>
<dbReference type="SMART" id="SM00382">
    <property type="entry name" value="AAA"/>
    <property type="match status" value="1"/>
</dbReference>
<dbReference type="RefSeq" id="WP_201069933.1">
    <property type="nucleotide sequence ID" value="NZ_CP067420.1"/>
</dbReference>